<dbReference type="Proteomes" id="UP001149411">
    <property type="component" value="Unassembled WGS sequence"/>
</dbReference>
<feature type="domain" description="DUF8098" evidence="2">
    <location>
        <begin position="5"/>
        <end position="292"/>
    </location>
</feature>
<dbReference type="Pfam" id="PF26400">
    <property type="entry name" value="DUF8098"/>
    <property type="match status" value="1"/>
</dbReference>
<protein>
    <recommendedName>
        <fullName evidence="2">DUF8098 domain-containing protein</fullName>
    </recommendedName>
</protein>
<comment type="caution">
    <text evidence="3">The sequence shown here is derived from an EMBL/GenBank/DDBJ whole genome shotgun (WGS) entry which is preliminary data.</text>
</comment>
<dbReference type="RefSeq" id="WP_266086344.1">
    <property type="nucleotide sequence ID" value="NZ_RKLV01000003.1"/>
</dbReference>
<evidence type="ECO:0000313" key="4">
    <source>
        <dbReference type="Proteomes" id="UP001149411"/>
    </source>
</evidence>
<feature type="compositionally biased region" description="Basic and acidic residues" evidence="1">
    <location>
        <begin position="278"/>
        <end position="288"/>
    </location>
</feature>
<evidence type="ECO:0000256" key="1">
    <source>
        <dbReference type="SAM" id="MobiDB-lite"/>
    </source>
</evidence>
<evidence type="ECO:0000313" key="3">
    <source>
        <dbReference type="EMBL" id="MCX2818500.1"/>
    </source>
</evidence>
<proteinExistence type="predicted"/>
<accession>A0A9Q4C3V8</accession>
<organism evidence="3 4">
    <name type="scientific">Halorutilus salinus</name>
    <dbReference type="NCBI Taxonomy" id="2487751"/>
    <lineage>
        <taxon>Archaea</taxon>
        <taxon>Methanobacteriati</taxon>
        <taxon>Methanobacteriota</taxon>
        <taxon>Stenosarchaea group</taxon>
        <taxon>Halobacteria</taxon>
        <taxon>Halorutilales</taxon>
        <taxon>Halorutilaceae</taxon>
        <taxon>Halorutilus</taxon>
    </lineage>
</organism>
<name>A0A9Q4C3V8_9EURY</name>
<dbReference type="EMBL" id="RKLV01000003">
    <property type="protein sequence ID" value="MCX2818500.1"/>
    <property type="molecule type" value="Genomic_DNA"/>
</dbReference>
<keyword evidence="4" id="KW-1185">Reference proteome</keyword>
<feature type="region of interest" description="Disordered" evidence="1">
    <location>
        <begin position="278"/>
        <end position="297"/>
    </location>
</feature>
<dbReference type="AlphaFoldDB" id="A0A9Q4C3V8"/>
<feature type="region of interest" description="Disordered" evidence="1">
    <location>
        <begin position="303"/>
        <end position="325"/>
    </location>
</feature>
<feature type="compositionally biased region" description="Acidic residues" evidence="1">
    <location>
        <begin position="303"/>
        <end position="313"/>
    </location>
</feature>
<dbReference type="InterPro" id="IPR058411">
    <property type="entry name" value="DUF8098"/>
</dbReference>
<sequence>MVTLGEEDDALEDIREGIEIAMSDMGYEEDDVDDIKFNKLAYFAIQEYGIPITYGWYKYGPAPVNVANRNVNISPRSKGETPATNQPRIRRSSDFLSPEEYYYFFRDDLEEFEGIMQTETKEYLTGFYFEDAPDEYRDLYIAGAELQKVLDEVKEDASWHDEHEEVITLLNRRLPRVLHEVASNPKLDESEEAVRRYGNLLMEVIVTASEMKGLDEAQQRFIRNVVDYFYGGVWKYVALLISRDTVDLSPGENQDRLLNSIEDDLKRIRAGYGKEVSRLEQEADEHGLTSDSAGVRVGSAEMFEEEDGFDESDTMSVDDVLEELG</sequence>
<gene>
    <name evidence="3" type="ORF">EGH25_03915</name>
</gene>
<evidence type="ECO:0000259" key="2">
    <source>
        <dbReference type="Pfam" id="PF26400"/>
    </source>
</evidence>
<reference evidence="3" key="1">
    <citation type="submission" date="2022-09" db="EMBL/GenBank/DDBJ databases">
        <title>Haloadaptaus new haloarchaeum isolated from saline soil.</title>
        <authorList>
            <person name="Duran-Viseras A."/>
            <person name="Sanchez-Porro C."/>
            <person name="Ventosa A."/>
        </authorList>
    </citation>
    <scope>NUCLEOTIDE SEQUENCE</scope>
    <source>
        <strain evidence="3">F3-133</strain>
    </source>
</reference>